<dbReference type="EC" id="2.7.13.3" evidence="2"/>
<organism evidence="11 12">
    <name type="scientific">Nonomuraea endophytica</name>
    <dbReference type="NCBI Taxonomy" id="714136"/>
    <lineage>
        <taxon>Bacteria</taxon>
        <taxon>Bacillati</taxon>
        <taxon>Actinomycetota</taxon>
        <taxon>Actinomycetes</taxon>
        <taxon>Streptosporangiales</taxon>
        <taxon>Streptosporangiaceae</taxon>
        <taxon>Nonomuraea</taxon>
    </lineage>
</organism>
<dbReference type="InterPro" id="IPR050482">
    <property type="entry name" value="Sensor_HK_TwoCompSys"/>
</dbReference>
<feature type="domain" description="Signal transduction histidine kinase subgroup 3 dimerisation and phosphoacceptor" evidence="10">
    <location>
        <begin position="174"/>
        <end position="237"/>
    </location>
</feature>
<keyword evidence="7" id="KW-0067">ATP-binding</keyword>
<evidence type="ECO:0000256" key="6">
    <source>
        <dbReference type="ARBA" id="ARBA00022777"/>
    </source>
</evidence>
<evidence type="ECO:0000256" key="8">
    <source>
        <dbReference type="ARBA" id="ARBA00023012"/>
    </source>
</evidence>
<keyword evidence="6 11" id="KW-0418">Kinase</keyword>
<name>A0A7W8A5I7_9ACTN</name>
<evidence type="ECO:0000256" key="7">
    <source>
        <dbReference type="ARBA" id="ARBA00022840"/>
    </source>
</evidence>
<dbReference type="Gene3D" id="3.30.565.10">
    <property type="entry name" value="Histidine kinase-like ATPase, C-terminal domain"/>
    <property type="match status" value="1"/>
</dbReference>
<feature type="transmembrane region" description="Helical" evidence="9">
    <location>
        <begin position="138"/>
        <end position="157"/>
    </location>
</feature>
<keyword evidence="5" id="KW-0547">Nucleotide-binding</keyword>
<protein>
    <recommendedName>
        <fullName evidence="2">histidine kinase</fullName>
        <ecNumber evidence="2">2.7.13.3</ecNumber>
    </recommendedName>
</protein>
<feature type="transmembrane region" description="Helical" evidence="9">
    <location>
        <begin position="108"/>
        <end position="126"/>
    </location>
</feature>
<proteinExistence type="predicted"/>
<comment type="caution">
    <text evidence="11">The sequence shown here is derived from an EMBL/GenBank/DDBJ whole genome shotgun (WGS) entry which is preliminary data.</text>
</comment>
<dbReference type="AlphaFoldDB" id="A0A7W8A5I7"/>
<keyword evidence="8" id="KW-0902">Two-component regulatory system</keyword>
<dbReference type="Gene3D" id="1.20.5.1930">
    <property type="match status" value="1"/>
</dbReference>
<keyword evidence="12" id="KW-1185">Reference proteome</keyword>
<evidence type="ECO:0000313" key="11">
    <source>
        <dbReference type="EMBL" id="MBB5079966.1"/>
    </source>
</evidence>
<comment type="catalytic activity">
    <reaction evidence="1">
        <text>ATP + protein L-histidine = ADP + protein N-phospho-L-histidine.</text>
        <dbReference type="EC" id="2.7.13.3"/>
    </reaction>
</comment>
<dbReference type="EMBL" id="JACHIN010000007">
    <property type="protein sequence ID" value="MBB5079966.1"/>
    <property type="molecule type" value="Genomic_DNA"/>
</dbReference>
<feature type="transmembrane region" description="Helical" evidence="9">
    <location>
        <begin position="30"/>
        <end position="46"/>
    </location>
</feature>
<evidence type="ECO:0000256" key="9">
    <source>
        <dbReference type="SAM" id="Phobius"/>
    </source>
</evidence>
<dbReference type="Proteomes" id="UP000568380">
    <property type="component" value="Unassembled WGS sequence"/>
</dbReference>
<keyword evidence="9" id="KW-0472">Membrane</keyword>
<evidence type="ECO:0000256" key="3">
    <source>
        <dbReference type="ARBA" id="ARBA00022553"/>
    </source>
</evidence>
<dbReference type="RefSeq" id="WP_184966000.1">
    <property type="nucleotide sequence ID" value="NZ_JACHIN010000007.1"/>
</dbReference>
<dbReference type="GO" id="GO:0016020">
    <property type="term" value="C:membrane"/>
    <property type="evidence" value="ECO:0007669"/>
    <property type="project" value="InterPro"/>
</dbReference>
<evidence type="ECO:0000313" key="12">
    <source>
        <dbReference type="Proteomes" id="UP000568380"/>
    </source>
</evidence>
<dbReference type="GO" id="GO:0005524">
    <property type="term" value="F:ATP binding"/>
    <property type="evidence" value="ECO:0007669"/>
    <property type="project" value="UniProtKB-KW"/>
</dbReference>
<sequence length="388" mass="40320">MKRVLACAVVLWCAVWLVSLKSPFPEPLISVPALLAVAAASAAVAWSPGTRPLLAPLTALVGAVGAACTLVWLTDPVGAAGPATYFHTLAVLTLITMTVRWSPLPRGVPAVAVAAVAEALLALQVVPVKSVVESVAFGLFWSFGTAGAVGLGAYLRVLDGRRERAVREARRSQRMQLARDLHDFVAHDVSAMVLQAQAAQILLESSPQEAAVTLRAIEEDGTRALASMDRTVRMLRELEGEPVSAEPLPGLDDLPGLVRRFAEAGYPETELELAPPRSVSREVATTVYRIVAEALTNVRKHAPAGSSVAIRVVDEAGATVLTVADHASAPAQPRLPGSVRPGVGLAGLAERVEALGGTFGAGRSGEGGWLVKVAFPGGSSVAFPGGRS</sequence>
<gene>
    <name evidence="11" type="ORF">HNR40_005452</name>
</gene>
<dbReference type="CDD" id="cd16917">
    <property type="entry name" value="HATPase_UhpB-NarQ-NarX-like"/>
    <property type="match status" value="1"/>
</dbReference>
<feature type="transmembrane region" description="Helical" evidence="9">
    <location>
        <begin position="85"/>
        <end position="101"/>
    </location>
</feature>
<dbReference type="PANTHER" id="PTHR24421:SF10">
    <property type="entry name" value="NITRATE_NITRITE SENSOR PROTEIN NARQ"/>
    <property type="match status" value="1"/>
</dbReference>
<evidence type="ECO:0000259" key="10">
    <source>
        <dbReference type="Pfam" id="PF07730"/>
    </source>
</evidence>
<evidence type="ECO:0000256" key="4">
    <source>
        <dbReference type="ARBA" id="ARBA00022679"/>
    </source>
</evidence>
<keyword evidence="3" id="KW-0597">Phosphoprotein</keyword>
<accession>A0A7W8A5I7</accession>
<evidence type="ECO:0000256" key="1">
    <source>
        <dbReference type="ARBA" id="ARBA00000085"/>
    </source>
</evidence>
<keyword evidence="9" id="KW-1133">Transmembrane helix</keyword>
<dbReference type="SUPFAM" id="SSF55874">
    <property type="entry name" value="ATPase domain of HSP90 chaperone/DNA topoisomerase II/histidine kinase"/>
    <property type="match status" value="1"/>
</dbReference>
<dbReference type="PANTHER" id="PTHR24421">
    <property type="entry name" value="NITRATE/NITRITE SENSOR PROTEIN NARX-RELATED"/>
    <property type="match status" value="1"/>
</dbReference>
<dbReference type="GO" id="GO:0000155">
    <property type="term" value="F:phosphorelay sensor kinase activity"/>
    <property type="evidence" value="ECO:0007669"/>
    <property type="project" value="InterPro"/>
</dbReference>
<dbReference type="GO" id="GO:0046983">
    <property type="term" value="F:protein dimerization activity"/>
    <property type="evidence" value="ECO:0007669"/>
    <property type="project" value="InterPro"/>
</dbReference>
<evidence type="ECO:0000256" key="2">
    <source>
        <dbReference type="ARBA" id="ARBA00012438"/>
    </source>
</evidence>
<dbReference type="Pfam" id="PF07730">
    <property type="entry name" value="HisKA_3"/>
    <property type="match status" value="1"/>
</dbReference>
<keyword evidence="9" id="KW-0812">Transmembrane</keyword>
<evidence type="ECO:0000256" key="5">
    <source>
        <dbReference type="ARBA" id="ARBA00022741"/>
    </source>
</evidence>
<keyword evidence="4" id="KW-0808">Transferase</keyword>
<reference evidence="11 12" key="1">
    <citation type="submission" date="2020-08" db="EMBL/GenBank/DDBJ databases">
        <title>Genomic Encyclopedia of Type Strains, Phase IV (KMG-IV): sequencing the most valuable type-strain genomes for metagenomic binning, comparative biology and taxonomic classification.</title>
        <authorList>
            <person name="Goeker M."/>
        </authorList>
    </citation>
    <scope>NUCLEOTIDE SEQUENCE [LARGE SCALE GENOMIC DNA]</scope>
    <source>
        <strain evidence="11 12">DSM 45385</strain>
    </source>
</reference>
<dbReference type="InterPro" id="IPR011712">
    <property type="entry name" value="Sig_transdc_His_kin_sub3_dim/P"/>
</dbReference>
<feature type="transmembrane region" description="Helical" evidence="9">
    <location>
        <begin position="53"/>
        <end position="73"/>
    </location>
</feature>
<dbReference type="InterPro" id="IPR036890">
    <property type="entry name" value="HATPase_C_sf"/>
</dbReference>